<evidence type="ECO:0000313" key="3">
    <source>
        <dbReference type="Proteomes" id="UP000437970"/>
    </source>
</evidence>
<gene>
    <name evidence="2" type="ORF">GHO29_10790</name>
</gene>
<dbReference type="Proteomes" id="UP000437970">
    <property type="component" value="Unassembled WGS sequence"/>
</dbReference>
<keyword evidence="1" id="KW-0812">Transmembrane</keyword>
<keyword evidence="1" id="KW-0472">Membrane</keyword>
<sequence length="113" mass="12954">MQKLWRRYSQLLDKDLNAKIFDNFKNMVLCALLFAAGTNALHSDHKLFMSITATNLAGWGVITISGLLMLLNVSDGIRRLAQLRYHLVFQLLIVLIYILISARVVEMVWSFRA</sequence>
<feature type="transmembrane region" description="Helical" evidence="1">
    <location>
        <begin position="56"/>
        <end position="73"/>
    </location>
</feature>
<name>A0A7X1Y0E9_9PSED</name>
<accession>A0A7X1Y0E9</accession>
<feature type="transmembrane region" description="Helical" evidence="1">
    <location>
        <begin position="85"/>
        <end position="105"/>
    </location>
</feature>
<dbReference type="AlphaFoldDB" id="A0A7X1Y0E9"/>
<keyword evidence="1" id="KW-1133">Transmembrane helix</keyword>
<dbReference type="EMBL" id="WIVW01000010">
    <property type="protein sequence ID" value="MQU26970.1"/>
    <property type="molecule type" value="Genomic_DNA"/>
</dbReference>
<protein>
    <submittedName>
        <fullName evidence="2">Uncharacterized protein</fullName>
    </submittedName>
</protein>
<proteinExistence type="predicted"/>
<reference evidence="2 3" key="1">
    <citation type="submission" date="2019-10" db="EMBL/GenBank/DDBJ databases">
        <title>Evaluation of single-gene subtyping targets for Pseudomonas.</title>
        <authorList>
            <person name="Reichler S.J."/>
            <person name="Orsi R.H."/>
            <person name="Wiedmann M."/>
            <person name="Martin N.H."/>
            <person name="Murphy S.I."/>
        </authorList>
    </citation>
    <scope>NUCLEOTIDE SEQUENCE [LARGE SCALE GENOMIC DNA]</scope>
    <source>
        <strain evidence="2 3">FSL R10-1984</strain>
    </source>
</reference>
<organism evidence="2 3">
    <name type="scientific">Pseudomonas helleri</name>
    <dbReference type="NCBI Taxonomy" id="1608996"/>
    <lineage>
        <taxon>Bacteria</taxon>
        <taxon>Pseudomonadati</taxon>
        <taxon>Pseudomonadota</taxon>
        <taxon>Gammaproteobacteria</taxon>
        <taxon>Pseudomonadales</taxon>
        <taxon>Pseudomonadaceae</taxon>
        <taxon>Pseudomonas</taxon>
    </lineage>
</organism>
<evidence type="ECO:0000256" key="1">
    <source>
        <dbReference type="SAM" id="Phobius"/>
    </source>
</evidence>
<comment type="caution">
    <text evidence="2">The sequence shown here is derived from an EMBL/GenBank/DDBJ whole genome shotgun (WGS) entry which is preliminary data.</text>
</comment>
<evidence type="ECO:0000313" key="2">
    <source>
        <dbReference type="EMBL" id="MQU26970.1"/>
    </source>
</evidence>
<dbReference type="RefSeq" id="WP_059763238.1">
    <property type="nucleotide sequence ID" value="NZ_JBITTT010000001.1"/>
</dbReference>